<comment type="subcellular location">
    <subcellularLocation>
        <location evidence="1">Cell inner membrane</location>
        <topology evidence="1">Multi-pass membrane protein</topology>
    </subcellularLocation>
</comment>
<evidence type="ECO:0000256" key="1">
    <source>
        <dbReference type="ARBA" id="ARBA00004429"/>
    </source>
</evidence>
<keyword evidence="9 12" id="KW-0472">Membrane</keyword>
<evidence type="ECO:0000256" key="10">
    <source>
        <dbReference type="ARBA" id="ARBA00035611"/>
    </source>
</evidence>
<keyword evidence="4" id="KW-1003">Cell membrane</keyword>
<comment type="function">
    <text evidence="10">Part of the binding-protein-dependent transport system for D-xylose. Probably responsible for the translocation of the substrate across the membrane.</text>
</comment>
<feature type="transmembrane region" description="Helical" evidence="12">
    <location>
        <begin position="160"/>
        <end position="179"/>
    </location>
</feature>
<feature type="transmembrane region" description="Helical" evidence="12">
    <location>
        <begin position="48"/>
        <end position="79"/>
    </location>
</feature>
<dbReference type="AlphaFoldDB" id="A0A2X0V872"/>
<dbReference type="PANTHER" id="PTHR32196">
    <property type="entry name" value="ABC TRANSPORTER PERMEASE PROTEIN YPHD-RELATED-RELATED"/>
    <property type="match status" value="1"/>
</dbReference>
<keyword evidence="14" id="KW-1185">Reference proteome</keyword>
<evidence type="ECO:0000256" key="8">
    <source>
        <dbReference type="ARBA" id="ARBA00022989"/>
    </source>
</evidence>
<keyword evidence="8 12" id="KW-1133">Transmembrane helix</keyword>
<evidence type="ECO:0000313" key="14">
    <source>
        <dbReference type="Proteomes" id="UP000250086"/>
    </source>
</evidence>
<dbReference type="GO" id="GO:0005886">
    <property type="term" value="C:plasma membrane"/>
    <property type="evidence" value="ECO:0007669"/>
    <property type="project" value="UniProtKB-SubCell"/>
</dbReference>
<keyword evidence="6" id="KW-0762">Sugar transport</keyword>
<evidence type="ECO:0000256" key="3">
    <source>
        <dbReference type="ARBA" id="ARBA00022448"/>
    </source>
</evidence>
<dbReference type="EMBL" id="UAPV01000001">
    <property type="protein sequence ID" value="SPT69005.1"/>
    <property type="molecule type" value="Genomic_DNA"/>
</dbReference>
<evidence type="ECO:0000256" key="9">
    <source>
        <dbReference type="ARBA" id="ARBA00023136"/>
    </source>
</evidence>
<evidence type="ECO:0000256" key="2">
    <source>
        <dbReference type="ARBA" id="ARBA00007942"/>
    </source>
</evidence>
<evidence type="ECO:0000256" key="12">
    <source>
        <dbReference type="SAM" id="Phobius"/>
    </source>
</evidence>
<dbReference type="Pfam" id="PF02653">
    <property type="entry name" value="BPD_transp_2"/>
    <property type="match status" value="1"/>
</dbReference>
<dbReference type="RefSeq" id="WP_113743204.1">
    <property type="nucleotide sequence ID" value="NZ_UAPV01000001.1"/>
</dbReference>
<sequence>MNIALEFKKFLNSREGYLGIFCLIFFIFLCMTSNFANDLYSYFKDVSYMLIGGLAACLIIMTANIDISSGTILGVVGFISGALLKMGVPLPAVIVIAMLAGMVNSMIMAFITIRFKVPSMVVSLAMIKLHIGLFPLLPAAGRITNIPGDIIAMGNIKFGFIPLLLVVALGILVFFMWFMKYTKFGRNIYAIGGSPESAKLAGINPNAVLFKVFLLSGALLGITGVMFWLPSSQVQPSGTIGLEMTFITIAVVSGASMFGGTGRPIGILFATMLVAMLQRACILWHLGNAWLYTFYGIIVILAVLSTVSDFGAFKKKLMFKKAGV</sequence>
<keyword evidence="7 12" id="KW-0812">Transmembrane</keyword>
<proteinExistence type="inferred from homology"/>
<dbReference type="InterPro" id="IPR001851">
    <property type="entry name" value="ABC_transp_permease"/>
</dbReference>
<evidence type="ECO:0000256" key="5">
    <source>
        <dbReference type="ARBA" id="ARBA00022519"/>
    </source>
</evidence>
<feature type="transmembrane region" description="Helical" evidence="12">
    <location>
        <begin position="120"/>
        <end position="140"/>
    </location>
</feature>
<accession>A0A2X0V872</accession>
<evidence type="ECO:0000313" key="13">
    <source>
        <dbReference type="EMBL" id="SPT69005.1"/>
    </source>
</evidence>
<dbReference type="PANTHER" id="PTHR32196:SF32">
    <property type="entry name" value="XYLOSE TRANSPORT SYSTEM PERMEASE PROTEIN XYLH"/>
    <property type="match status" value="1"/>
</dbReference>
<dbReference type="GO" id="GO:0022857">
    <property type="term" value="F:transmembrane transporter activity"/>
    <property type="evidence" value="ECO:0007669"/>
    <property type="project" value="InterPro"/>
</dbReference>
<feature type="transmembrane region" description="Helical" evidence="12">
    <location>
        <begin position="91"/>
        <end position="113"/>
    </location>
</feature>
<dbReference type="CDD" id="cd06579">
    <property type="entry name" value="TM_PBP1_transp_AraH_like"/>
    <property type="match status" value="1"/>
</dbReference>
<evidence type="ECO:0000256" key="11">
    <source>
        <dbReference type="ARBA" id="ARBA00035686"/>
    </source>
</evidence>
<organism evidence="13 14">
    <name type="scientific">Anaerobiospirillum thomasii</name>
    <dbReference type="NCBI Taxonomy" id="179995"/>
    <lineage>
        <taxon>Bacteria</taxon>
        <taxon>Pseudomonadati</taxon>
        <taxon>Pseudomonadota</taxon>
        <taxon>Gammaproteobacteria</taxon>
        <taxon>Aeromonadales</taxon>
        <taxon>Succinivibrionaceae</taxon>
        <taxon>Anaerobiospirillum</taxon>
    </lineage>
</organism>
<evidence type="ECO:0000256" key="6">
    <source>
        <dbReference type="ARBA" id="ARBA00022597"/>
    </source>
</evidence>
<keyword evidence="5" id="KW-0997">Cell inner membrane</keyword>
<feature type="transmembrane region" description="Helical" evidence="12">
    <location>
        <begin position="265"/>
        <end position="286"/>
    </location>
</feature>
<evidence type="ECO:0000256" key="7">
    <source>
        <dbReference type="ARBA" id="ARBA00022692"/>
    </source>
</evidence>
<feature type="transmembrane region" description="Helical" evidence="12">
    <location>
        <begin position="208"/>
        <end position="228"/>
    </location>
</feature>
<keyword evidence="3" id="KW-0813">Transport</keyword>
<feature type="transmembrane region" description="Helical" evidence="12">
    <location>
        <begin position="240"/>
        <end position="258"/>
    </location>
</feature>
<feature type="transmembrane region" description="Helical" evidence="12">
    <location>
        <begin position="16"/>
        <end position="36"/>
    </location>
</feature>
<name>A0A2X0V872_9GAMM</name>
<comment type="similarity">
    <text evidence="2">Belongs to the binding-protein-dependent transport system permease family. AraH/RbsC subfamily.</text>
</comment>
<feature type="transmembrane region" description="Helical" evidence="12">
    <location>
        <begin position="292"/>
        <end position="313"/>
    </location>
</feature>
<evidence type="ECO:0000256" key="4">
    <source>
        <dbReference type="ARBA" id="ARBA00022475"/>
    </source>
</evidence>
<protein>
    <recommendedName>
        <fullName evidence="11">Xylose transport system permease protein XylH</fullName>
    </recommendedName>
</protein>
<gene>
    <name evidence="13" type="primary">lsrD_2</name>
    <name evidence="13" type="ORF">NCTC13093_00368</name>
</gene>
<reference evidence="13 14" key="1">
    <citation type="submission" date="2018-06" db="EMBL/GenBank/DDBJ databases">
        <authorList>
            <consortium name="Pathogen Informatics"/>
            <person name="Doyle S."/>
        </authorList>
    </citation>
    <scope>NUCLEOTIDE SEQUENCE [LARGE SCALE GENOMIC DNA]</scope>
    <source>
        <strain evidence="13 14">NCTC13093</strain>
    </source>
</reference>
<dbReference type="Proteomes" id="UP000250086">
    <property type="component" value="Unassembled WGS sequence"/>
</dbReference>